<dbReference type="GO" id="GO:0071949">
    <property type="term" value="F:FAD binding"/>
    <property type="evidence" value="ECO:0007669"/>
    <property type="project" value="InterPro"/>
</dbReference>
<dbReference type="SUPFAM" id="SSF51905">
    <property type="entry name" value="FAD/NAD(P)-binding domain"/>
    <property type="match status" value="1"/>
</dbReference>
<dbReference type="AlphaFoldDB" id="A0A516GCU2"/>
<dbReference type="InterPro" id="IPR002938">
    <property type="entry name" value="FAD-bd"/>
</dbReference>
<keyword evidence="4" id="KW-1185">Reference proteome</keyword>
<name>A0A516GCU2_9MICO</name>
<reference evidence="3 4" key="1">
    <citation type="submission" date="2019-07" db="EMBL/GenBank/DDBJ databases">
        <title>complete genome sequencing of Ornithinimicrobium sp. H23M54.</title>
        <authorList>
            <person name="Bae J.-W."/>
            <person name="Lee S.-Y."/>
        </authorList>
    </citation>
    <scope>NUCLEOTIDE SEQUENCE [LARGE SCALE GENOMIC DNA]</scope>
    <source>
        <strain evidence="3 4">H23M54</strain>
    </source>
</reference>
<dbReference type="Pfam" id="PF01494">
    <property type="entry name" value="FAD_binding_3"/>
    <property type="match status" value="1"/>
</dbReference>
<dbReference type="Proteomes" id="UP000315395">
    <property type="component" value="Chromosome"/>
</dbReference>
<dbReference type="PRINTS" id="PR00420">
    <property type="entry name" value="RNGMNOXGNASE"/>
</dbReference>
<dbReference type="GO" id="GO:0019622">
    <property type="term" value="P:3-(3-hydroxy)phenylpropionate catabolic process"/>
    <property type="evidence" value="ECO:0007669"/>
    <property type="project" value="TreeGrafter"/>
</dbReference>
<sequence length="529" mass="58724">MTEPVEVDVVVVGYGPVGQFLSLQLARKGWTVAAVERWPSFYPLPRAVHLDDEVARLLQWAGIRPDTNPVIEPYDNHYTWRNADMEDLLRIDWRGMGRSGWPNANFFHQPDLERELHKLVQAEDNVQVFHGWQVVDTAEDADGVTLTAHQMQESATLDPSVTKTFRGRYVVGADGANSFVRSQMGVGVQDLGFKFDWLIVDVVPDEPMTFDPPAWQWCNPTNPTTIVPGGPGRRRWEFMRMPSETIEEMNTEEYAWRRVSEWGLTPDNAKLEKHAVYTFRAQWADTWRKGRMVLAGDAAHLMPPFAGQGMCAGIRDGANLTWRLDRVLSGASPDSLLDTYGTERTTHVRYFINFSMGLGNVICISDAEAAAGRDAGMRAALEDPSLAPEPEAPPHLENGVLGFHPATGYLTPQGRVSDGTTTALLDDVRGYGWTVLSTRPEVADAISPDIKAWAEENSVRVLTVGAEGLDLQDVDGTYKEWFAELETEVAVIRPDFYLYDAVPLAGLDQTLNLLREQLAGAAKPAAVTG</sequence>
<feature type="domain" description="FAD-binding" evidence="2">
    <location>
        <begin position="6"/>
        <end position="354"/>
    </location>
</feature>
<gene>
    <name evidence="3" type="ORF">FNH13_14235</name>
</gene>
<dbReference type="Gene3D" id="3.50.50.60">
    <property type="entry name" value="FAD/NAD(P)-binding domain"/>
    <property type="match status" value="1"/>
</dbReference>
<dbReference type="PANTHER" id="PTHR43476">
    <property type="entry name" value="3-(3-HYDROXY-PHENYL)PROPIONATE/3-HYDROXYCINNAMIC ACID HYDROXYLASE"/>
    <property type="match status" value="1"/>
</dbReference>
<evidence type="ECO:0000313" key="3">
    <source>
        <dbReference type="EMBL" id="QDO89345.1"/>
    </source>
</evidence>
<dbReference type="KEGG" id="orz:FNH13_14235"/>
<evidence type="ECO:0000256" key="1">
    <source>
        <dbReference type="ARBA" id="ARBA00023002"/>
    </source>
</evidence>
<keyword evidence="1" id="KW-0560">Oxidoreductase</keyword>
<accession>A0A516GCU2</accession>
<evidence type="ECO:0000259" key="2">
    <source>
        <dbReference type="Pfam" id="PF01494"/>
    </source>
</evidence>
<dbReference type="InterPro" id="IPR050631">
    <property type="entry name" value="PheA/TfdB_FAD_monoxygenase"/>
</dbReference>
<dbReference type="GO" id="GO:0008688">
    <property type="term" value="F:3-(3-hydroxyphenyl)propionate hydroxylase activity"/>
    <property type="evidence" value="ECO:0007669"/>
    <property type="project" value="TreeGrafter"/>
</dbReference>
<dbReference type="EMBL" id="CP041616">
    <property type="protein sequence ID" value="QDO89345.1"/>
    <property type="molecule type" value="Genomic_DNA"/>
</dbReference>
<protein>
    <submittedName>
        <fullName evidence="3">Bifunctional 3-(3-hydroxy-phenyl)propionate/3-hydroxycinnamic acid hydroxylase</fullName>
    </submittedName>
</protein>
<dbReference type="Gene3D" id="3.30.70.2450">
    <property type="match status" value="1"/>
</dbReference>
<dbReference type="RefSeq" id="WP_143784032.1">
    <property type="nucleotide sequence ID" value="NZ_CP041616.1"/>
</dbReference>
<evidence type="ECO:0000313" key="4">
    <source>
        <dbReference type="Proteomes" id="UP000315395"/>
    </source>
</evidence>
<organism evidence="3 4">
    <name type="scientific">Ornithinimicrobium ciconiae</name>
    <dbReference type="NCBI Taxonomy" id="2594265"/>
    <lineage>
        <taxon>Bacteria</taxon>
        <taxon>Bacillati</taxon>
        <taxon>Actinomycetota</taxon>
        <taxon>Actinomycetes</taxon>
        <taxon>Micrococcales</taxon>
        <taxon>Ornithinimicrobiaceae</taxon>
        <taxon>Ornithinimicrobium</taxon>
    </lineage>
</organism>
<dbReference type="NCBIfam" id="NF004829">
    <property type="entry name" value="PRK06183.1-3"/>
    <property type="match status" value="1"/>
</dbReference>
<dbReference type="InterPro" id="IPR036188">
    <property type="entry name" value="FAD/NAD-bd_sf"/>
</dbReference>
<proteinExistence type="predicted"/>
<dbReference type="OrthoDB" id="4246007at2"/>
<dbReference type="PANTHER" id="PTHR43476:SF3">
    <property type="entry name" value="FAD-BINDING MONOOXYGENASE"/>
    <property type="match status" value="1"/>
</dbReference>